<dbReference type="Proteomes" id="UP000033434">
    <property type="component" value="Unassembled WGS sequence"/>
</dbReference>
<dbReference type="GO" id="GO:0006355">
    <property type="term" value="P:regulation of DNA-templated transcription"/>
    <property type="evidence" value="ECO:0007669"/>
    <property type="project" value="InterPro"/>
</dbReference>
<evidence type="ECO:0000256" key="2">
    <source>
        <dbReference type="PROSITE-ProRule" id="PRU01091"/>
    </source>
</evidence>
<dbReference type="SUPFAM" id="SSF46894">
    <property type="entry name" value="C-terminal effector domain of the bipartite response regulators"/>
    <property type="match status" value="1"/>
</dbReference>
<dbReference type="AlphaFoldDB" id="A0A0F6AA28"/>
<dbReference type="InterPro" id="IPR016032">
    <property type="entry name" value="Sig_transdc_resp-reg_C-effctor"/>
</dbReference>
<gene>
    <name evidence="5" type="ORF">N479_01620</name>
</gene>
<comment type="caution">
    <text evidence="5">The sequence shown here is derived from an EMBL/GenBank/DDBJ whole genome shotgun (WGS) entry which is preliminary data.</text>
</comment>
<dbReference type="InterPro" id="IPR011006">
    <property type="entry name" value="CheY-like_superfamily"/>
</dbReference>
<reference evidence="5 6" key="1">
    <citation type="journal article" date="2015" name="BMC Genomics">
        <title>Genome mining reveals unlocked bioactive potential of marine Gram-negative bacteria.</title>
        <authorList>
            <person name="Machado H."/>
            <person name="Sonnenschein E.C."/>
            <person name="Melchiorsen J."/>
            <person name="Gram L."/>
        </authorList>
    </citation>
    <scope>NUCLEOTIDE SEQUENCE [LARGE SCALE GENOMIC DNA]</scope>
    <source>
        <strain evidence="5 6">S4054</strain>
    </source>
</reference>
<dbReference type="Gene3D" id="3.40.50.2300">
    <property type="match status" value="1"/>
</dbReference>
<dbReference type="EMBL" id="AUXW01000154">
    <property type="protein sequence ID" value="KKE83035.1"/>
    <property type="molecule type" value="Genomic_DNA"/>
</dbReference>
<dbReference type="CDD" id="cd00383">
    <property type="entry name" value="trans_reg_C"/>
    <property type="match status" value="1"/>
</dbReference>
<evidence type="ECO:0000313" key="5">
    <source>
        <dbReference type="EMBL" id="KKE83035.1"/>
    </source>
</evidence>
<accession>A0A0F6AA28</accession>
<protein>
    <recommendedName>
        <fullName evidence="4">OmpR/PhoB-type domain-containing protein</fullName>
    </recommendedName>
</protein>
<feature type="DNA-binding region" description="OmpR/PhoB-type" evidence="2">
    <location>
        <begin position="1"/>
        <end position="98"/>
    </location>
</feature>
<dbReference type="Pfam" id="PF00486">
    <property type="entry name" value="Trans_reg_C"/>
    <property type="match status" value="1"/>
</dbReference>
<keyword evidence="1 2" id="KW-0238">DNA-binding</keyword>
<keyword evidence="3" id="KW-0472">Membrane</keyword>
<dbReference type="RefSeq" id="WP_052960998.1">
    <property type="nucleotide sequence ID" value="NZ_AUXW01000154.1"/>
</dbReference>
<dbReference type="PROSITE" id="PS51755">
    <property type="entry name" value="OMPR_PHOB"/>
    <property type="match status" value="1"/>
</dbReference>
<dbReference type="GO" id="GO:0000160">
    <property type="term" value="P:phosphorelay signal transduction system"/>
    <property type="evidence" value="ECO:0007669"/>
    <property type="project" value="InterPro"/>
</dbReference>
<keyword evidence="3" id="KW-1133">Transmembrane helix</keyword>
<dbReference type="SMART" id="SM00862">
    <property type="entry name" value="Trans_reg_C"/>
    <property type="match status" value="1"/>
</dbReference>
<organism evidence="5 6">
    <name type="scientific">Pseudoalteromonas luteoviolacea S4054</name>
    <dbReference type="NCBI Taxonomy" id="1129367"/>
    <lineage>
        <taxon>Bacteria</taxon>
        <taxon>Pseudomonadati</taxon>
        <taxon>Pseudomonadota</taxon>
        <taxon>Gammaproteobacteria</taxon>
        <taxon>Alteromonadales</taxon>
        <taxon>Pseudoalteromonadaceae</taxon>
        <taxon>Pseudoalteromonas</taxon>
    </lineage>
</organism>
<evidence type="ECO:0000313" key="6">
    <source>
        <dbReference type="Proteomes" id="UP000033434"/>
    </source>
</evidence>
<sequence length="289" mass="32696">MEYQFSNAGLNSREQSFKVDGKSVVLEERAFKLLAYLIDTHPKVCTQDELVAYLWPDSVVSPWSLPRLISDTRSLLRRFGVQHDLIFTVRGQGYKFNPEVTIQCSHNVDAAEVQLAMLKAEHSSDGAHLKFWIGVTLVMCCACIWLIINHAVVHEQDISFKVSEPIDAKGRILWVDDNPKNNIKEQGYFLKQKIGVYNTASTQEALLLLSMYEYTVVISDMGRNGEPLAGLKLLRAMRAAGDETPFYVYTWVESKKQQEVIVSAGGQGVATKKQALYDYVLLHFDDEKI</sequence>
<dbReference type="InterPro" id="IPR036388">
    <property type="entry name" value="WH-like_DNA-bd_sf"/>
</dbReference>
<feature type="transmembrane region" description="Helical" evidence="3">
    <location>
        <begin position="129"/>
        <end position="148"/>
    </location>
</feature>
<name>A0A0F6AA28_9GAMM</name>
<keyword evidence="3" id="KW-0812">Transmembrane</keyword>
<feature type="domain" description="OmpR/PhoB-type" evidence="4">
    <location>
        <begin position="1"/>
        <end position="98"/>
    </location>
</feature>
<dbReference type="Gene3D" id="1.10.10.10">
    <property type="entry name" value="Winged helix-like DNA-binding domain superfamily/Winged helix DNA-binding domain"/>
    <property type="match status" value="1"/>
</dbReference>
<proteinExistence type="predicted"/>
<evidence type="ECO:0000256" key="3">
    <source>
        <dbReference type="SAM" id="Phobius"/>
    </source>
</evidence>
<dbReference type="GO" id="GO:0003677">
    <property type="term" value="F:DNA binding"/>
    <property type="evidence" value="ECO:0007669"/>
    <property type="project" value="UniProtKB-UniRule"/>
</dbReference>
<evidence type="ECO:0000256" key="1">
    <source>
        <dbReference type="ARBA" id="ARBA00023125"/>
    </source>
</evidence>
<evidence type="ECO:0000259" key="4">
    <source>
        <dbReference type="PROSITE" id="PS51755"/>
    </source>
</evidence>
<dbReference type="SUPFAM" id="SSF52172">
    <property type="entry name" value="CheY-like"/>
    <property type="match status" value="1"/>
</dbReference>
<dbReference type="PATRIC" id="fig|1129367.4.peg.3121"/>
<dbReference type="InterPro" id="IPR001867">
    <property type="entry name" value="OmpR/PhoB-type_DNA-bd"/>
</dbReference>